<name>A0ABY6M1Z6_9FLAO</name>
<dbReference type="Pfam" id="PF20347">
    <property type="entry name" value="DUF6642"/>
    <property type="match status" value="1"/>
</dbReference>
<gene>
    <name evidence="1" type="ORF">K5I29_01950</name>
</gene>
<reference evidence="1" key="1">
    <citation type="submission" date="2021-08" db="EMBL/GenBank/DDBJ databases">
        <title>Flavobacterium sp. strain CC-SYL302.</title>
        <authorList>
            <person name="Lin S.-Y."/>
            <person name="Lee T.-H."/>
            <person name="Young C.-C."/>
        </authorList>
    </citation>
    <scope>NUCLEOTIDE SEQUENCE</scope>
    <source>
        <strain evidence="1">CC-SYL302</strain>
    </source>
</reference>
<keyword evidence="2" id="KW-1185">Reference proteome</keyword>
<accession>A0ABY6M1Z6</accession>
<dbReference type="Proteomes" id="UP001163328">
    <property type="component" value="Chromosome"/>
</dbReference>
<organism evidence="1 2">
    <name type="scientific">Flavobacterium agricola</name>
    <dbReference type="NCBI Taxonomy" id="2870839"/>
    <lineage>
        <taxon>Bacteria</taxon>
        <taxon>Pseudomonadati</taxon>
        <taxon>Bacteroidota</taxon>
        <taxon>Flavobacteriia</taxon>
        <taxon>Flavobacteriales</taxon>
        <taxon>Flavobacteriaceae</taxon>
        <taxon>Flavobacterium</taxon>
    </lineage>
</organism>
<dbReference type="EMBL" id="CP081495">
    <property type="protein sequence ID" value="UYW02583.1"/>
    <property type="molecule type" value="Genomic_DNA"/>
</dbReference>
<evidence type="ECO:0000313" key="1">
    <source>
        <dbReference type="EMBL" id="UYW02583.1"/>
    </source>
</evidence>
<dbReference type="InterPro" id="IPR046584">
    <property type="entry name" value="DUF6642"/>
</dbReference>
<evidence type="ECO:0000313" key="2">
    <source>
        <dbReference type="Proteomes" id="UP001163328"/>
    </source>
</evidence>
<protein>
    <submittedName>
        <fullName evidence="1">Uncharacterized protein</fullName>
    </submittedName>
</protein>
<proteinExistence type="predicted"/>
<sequence>MVLPWLEQMALHYNITNVYQAFEDIEDFETCLHILLREDKNYKAYNLLYFVVPGANNQIEINNYFYSFEEVAELFEGKLQDKIVHFANTFALDIDEEDAQYFLDITGALGLSGYGFKAPVLSTALDGFYFNLCQTYHDPVALVENLFEQKYTLCKALDFRFYY</sequence>